<dbReference type="RefSeq" id="WP_058315787.1">
    <property type="nucleotide sequence ID" value="NZ_CYTO01000009.1"/>
</dbReference>
<gene>
    <name evidence="2" type="ORF">TA5114_02164</name>
</gene>
<dbReference type="OrthoDB" id="7658988at2"/>
<evidence type="ECO:0000256" key="1">
    <source>
        <dbReference type="SAM" id="MobiDB-lite"/>
    </source>
</evidence>
<feature type="compositionally biased region" description="Polar residues" evidence="1">
    <location>
        <begin position="1"/>
        <end position="10"/>
    </location>
</feature>
<protein>
    <submittedName>
        <fullName evidence="2">Uncharacterized protein</fullName>
    </submittedName>
</protein>
<keyword evidence="3" id="KW-1185">Reference proteome</keyword>
<accession>A0A0P1IS99</accession>
<dbReference type="InterPro" id="IPR045386">
    <property type="entry name" value="DUF6525"/>
</dbReference>
<evidence type="ECO:0000313" key="2">
    <source>
        <dbReference type="EMBL" id="CUK26354.1"/>
    </source>
</evidence>
<name>A0A0P1IS99_9RHOB</name>
<proteinExistence type="predicted"/>
<dbReference type="Pfam" id="PF20135">
    <property type="entry name" value="DUF6525"/>
    <property type="match status" value="1"/>
</dbReference>
<sequence length="89" mass="10238">MSRNRGNTSLRSKRHPTNPMRDYDLLPAELRNWLSSAMLPWGAKSAKQAYEKAIRRTGNKADALKELDALQQRLLMKDAPKVWGDQYPI</sequence>
<evidence type="ECO:0000313" key="3">
    <source>
        <dbReference type="Proteomes" id="UP000051184"/>
    </source>
</evidence>
<feature type="region of interest" description="Disordered" evidence="1">
    <location>
        <begin position="1"/>
        <end position="22"/>
    </location>
</feature>
<dbReference type="AlphaFoldDB" id="A0A0P1IS99"/>
<reference evidence="3" key="1">
    <citation type="submission" date="2015-09" db="EMBL/GenBank/DDBJ databases">
        <authorList>
            <person name="Rodrigo-Torres Lidia"/>
            <person name="Arahal R.David."/>
        </authorList>
    </citation>
    <scope>NUCLEOTIDE SEQUENCE [LARGE SCALE GENOMIC DNA]</scope>
    <source>
        <strain evidence="3">CECT 5114</strain>
    </source>
</reference>
<dbReference type="Proteomes" id="UP000051184">
    <property type="component" value="Unassembled WGS sequence"/>
</dbReference>
<dbReference type="STRING" id="1715691.TA5113_00992"/>
<organism evidence="2 3">
    <name type="scientific">Cognatishimia activa</name>
    <dbReference type="NCBI Taxonomy" id="1715691"/>
    <lineage>
        <taxon>Bacteria</taxon>
        <taxon>Pseudomonadati</taxon>
        <taxon>Pseudomonadota</taxon>
        <taxon>Alphaproteobacteria</taxon>
        <taxon>Rhodobacterales</taxon>
        <taxon>Paracoccaceae</taxon>
        <taxon>Cognatishimia</taxon>
    </lineage>
</organism>
<dbReference type="EMBL" id="CYUE01000020">
    <property type="protein sequence ID" value="CUK26354.1"/>
    <property type="molecule type" value="Genomic_DNA"/>
</dbReference>